<organism evidence="1 2">
    <name type="scientific">Oryza sativa subsp. indica</name>
    <name type="common">Rice</name>
    <dbReference type="NCBI Taxonomy" id="39946"/>
    <lineage>
        <taxon>Eukaryota</taxon>
        <taxon>Viridiplantae</taxon>
        <taxon>Streptophyta</taxon>
        <taxon>Embryophyta</taxon>
        <taxon>Tracheophyta</taxon>
        <taxon>Spermatophyta</taxon>
        <taxon>Magnoliopsida</taxon>
        <taxon>Liliopsida</taxon>
        <taxon>Poales</taxon>
        <taxon>Poaceae</taxon>
        <taxon>BOP clade</taxon>
        <taxon>Oryzoideae</taxon>
        <taxon>Oryzeae</taxon>
        <taxon>Oryzinae</taxon>
        <taxon>Oryza</taxon>
        <taxon>Oryza sativa</taxon>
    </lineage>
</organism>
<sequence length="146" mass="15300">MSPCDNEKLEKGIVRGPVLAACAPWSGASRRLLLVRKDGDEATTAVEEKNVAALCALTGLRGGVRTSNVSTGVPSKHNHMEEQERVAPYGGDGFQVHEECLHEPTLGITSGRKVGKKVVISLAARSPPPAMPSCASVVGLAMTLTI</sequence>
<gene>
    <name evidence="1" type="ORF">OsI_14759</name>
</gene>
<dbReference type="Gramene" id="BGIOSGA015638-TA">
    <property type="protein sequence ID" value="BGIOSGA015638-PA"/>
    <property type="gene ID" value="BGIOSGA015638"/>
</dbReference>
<dbReference type="HOGENOM" id="CLU_1984986_0_0_1"/>
<protein>
    <submittedName>
        <fullName evidence="1">Uncharacterized protein</fullName>
    </submittedName>
</protein>
<dbReference type="Proteomes" id="UP000007015">
    <property type="component" value="Chromosome 4"/>
</dbReference>
<evidence type="ECO:0000313" key="1">
    <source>
        <dbReference type="EMBL" id="EEC76729.1"/>
    </source>
</evidence>
<name>B8AUY8_ORYSI</name>
<proteinExistence type="predicted"/>
<dbReference type="EMBL" id="CM000129">
    <property type="protein sequence ID" value="EEC76729.1"/>
    <property type="molecule type" value="Genomic_DNA"/>
</dbReference>
<reference evidence="1 2" key="1">
    <citation type="journal article" date="2005" name="PLoS Biol.">
        <title>The genomes of Oryza sativa: a history of duplications.</title>
        <authorList>
            <person name="Yu J."/>
            <person name="Wang J."/>
            <person name="Lin W."/>
            <person name="Li S."/>
            <person name="Li H."/>
            <person name="Zhou J."/>
            <person name="Ni P."/>
            <person name="Dong W."/>
            <person name="Hu S."/>
            <person name="Zeng C."/>
            <person name="Zhang J."/>
            <person name="Zhang Y."/>
            <person name="Li R."/>
            <person name="Xu Z."/>
            <person name="Li S."/>
            <person name="Li X."/>
            <person name="Zheng H."/>
            <person name="Cong L."/>
            <person name="Lin L."/>
            <person name="Yin J."/>
            <person name="Geng J."/>
            <person name="Li G."/>
            <person name="Shi J."/>
            <person name="Liu J."/>
            <person name="Lv H."/>
            <person name="Li J."/>
            <person name="Wang J."/>
            <person name="Deng Y."/>
            <person name="Ran L."/>
            <person name="Shi X."/>
            <person name="Wang X."/>
            <person name="Wu Q."/>
            <person name="Li C."/>
            <person name="Ren X."/>
            <person name="Wang J."/>
            <person name="Wang X."/>
            <person name="Li D."/>
            <person name="Liu D."/>
            <person name="Zhang X."/>
            <person name="Ji Z."/>
            <person name="Zhao W."/>
            <person name="Sun Y."/>
            <person name="Zhang Z."/>
            <person name="Bao J."/>
            <person name="Han Y."/>
            <person name="Dong L."/>
            <person name="Ji J."/>
            <person name="Chen P."/>
            <person name="Wu S."/>
            <person name="Liu J."/>
            <person name="Xiao Y."/>
            <person name="Bu D."/>
            <person name="Tan J."/>
            <person name="Yang L."/>
            <person name="Ye C."/>
            <person name="Zhang J."/>
            <person name="Xu J."/>
            <person name="Zhou Y."/>
            <person name="Yu Y."/>
            <person name="Zhang B."/>
            <person name="Zhuang S."/>
            <person name="Wei H."/>
            <person name="Liu B."/>
            <person name="Lei M."/>
            <person name="Yu H."/>
            <person name="Li Y."/>
            <person name="Xu H."/>
            <person name="Wei S."/>
            <person name="He X."/>
            <person name="Fang L."/>
            <person name="Zhang Z."/>
            <person name="Zhang Y."/>
            <person name="Huang X."/>
            <person name="Su Z."/>
            <person name="Tong W."/>
            <person name="Li J."/>
            <person name="Tong Z."/>
            <person name="Li S."/>
            <person name="Ye J."/>
            <person name="Wang L."/>
            <person name="Fang L."/>
            <person name="Lei T."/>
            <person name="Chen C."/>
            <person name="Chen H."/>
            <person name="Xu Z."/>
            <person name="Li H."/>
            <person name="Huang H."/>
            <person name="Zhang F."/>
            <person name="Xu H."/>
            <person name="Li N."/>
            <person name="Zhao C."/>
            <person name="Li S."/>
            <person name="Dong L."/>
            <person name="Huang Y."/>
            <person name="Li L."/>
            <person name="Xi Y."/>
            <person name="Qi Q."/>
            <person name="Li W."/>
            <person name="Zhang B."/>
            <person name="Hu W."/>
            <person name="Zhang Y."/>
            <person name="Tian X."/>
            <person name="Jiao Y."/>
            <person name="Liang X."/>
            <person name="Jin J."/>
            <person name="Gao L."/>
            <person name="Zheng W."/>
            <person name="Hao B."/>
            <person name="Liu S."/>
            <person name="Wang W."/>
            <person name="Yuan L."/>
            <person name="Cao M."/>
            <person name="McDermott J."/>
            <person name="Samudrala R."/>
            <person name="Wang J."/>
            <person name="Wong G.K."/>
            <person name="Yang H."/>
        </authorList>
    </citation>
    <scope>NUCLEOTIDE SEQUENCE [LARGE SCALE GENOMIC DNA]</scope>
    <source>
        <strain evidence="2">cv. 93-11</strain>
    </source>
</reference>
<dbReference type="AlphaFoldDB" id="B8AUY8"/>
<evidence type="ECO:0000313" key="2">
    <source>
        <dbReference type="Proteomes" id="UP000007015"/>
    </source>
</evidence>
<dbReference type="OMA" id="FQVHEEC"/>
<keyword evidence="2" id="KW-1185">Reference proteome</keyword>
<accession>B8AUY8</accession>